<reference evidence="9" key="2">
    <citation type="submission" date="2023-02" db="EMBL/GenBank/DDBJ databases">
        <authorList>
            <person name="Sun Q."/>
            <person name="Mori K."/>
        </authorList>
    </citation>
    <scope>NUCLEOTIDE SEQUENCE</scope>
    <source>
        <strain evidence="9">NBRC 112290</strain>
    </source>
</reference>
<keyword evidence="10" id="KW-1185">Reference proteome</keyword>
<evidence type="ECO:0000313" key="10">
    <source>
        <dbReference type="Proteomes" id="UP001157161"/>
    </source>
</evidence>
<dbReference type="EMBL" id="BSUM01000001">
    <property type="protein sequence ID" value="GMA30408.1"/>
    <property type="molecule type" value="Genomic_DNA"/>
</dbReference>
<dbReference type="Pfam" id="PF05977">
    <property type="entry name" value="MFS_3"/>
    <property type="match status" value="1"/>
</dbReference>
<evidence type="ECO:0000256" key="3">
    <source>
        <dbReference type="ARBA" id="ARBA00022475"/>
    </source>
</evidence>
<evidence type="ECO:0000259" key="8">
    <source>
        <dbReference type="PROSITE" id="PS50850"/>
    </source>
</evidence>
<dbReference type="PANTHER" id="PTHR23513:SF11">
    <property type="entry name" value="STAPHYLOFERRIN A TRANSPORTER"/>
    <property type="match status" value="1"/>
</dbReference>
<evidence type="ECO:0000256" key="2">
    <source>
        <dbReference type="ARBA" id="ARBA00022448"/>
    </source>
</evidence>
<evidence type="ECO:0000256" key="5">
    <source>
        <dbReference type="ARBA" id="ARBA00022989"/>
    </source>
</evidence>
<feature type="transmembrane region" description="Helical" evidence="7">
    <location>
        <begin position="311"/>
        <end position="333"/>
    </location>
</feature>
<evidence type="ECO:0000256" key="1">
    <source>
        <dbReference type="ARBA" id="ARBA00004651"/>
    </source>
</evidence>
<dbReference type="InterPro" id="IPR010290">
    <property type="entry name" value="TM_effector"/>
</dbReference>
<dbReference type="PANTHER" id="PTHR23513">
    <property type="entry name" value="INTEGRAL MEMBRANE EFFLUX PROTEIN-RELATED"/>
    <property type="match status" value="1"/>
</dbReference>
<reference evidence="9" key="1">
    <citation type="journal article" date="2014" name="Int. J. Syst. Evol. Microbiol.">
        <title>Complete genome sequence of Corynebacterium casei LMG S-19264T (=DSM 44701T), isolated from a smear-ripened cheese.</title>
        <authorList>
            <consortium name="US DOE Joint Genome Institute (JGI-PGF)"/>
            <person name="Walter F."/>
            <person name="Albersmeier A."/>
            <person name="Kalinowski J."/>
            <person name="Ruckert C."/>
        </authorList>
    </citation>
    <scope>NUCLEOTIDE SEQUENCE</scope>
    <source>
        <strain evidence="9">NBRC 112290</strain>
    </source>
</reference>
<feature type="transmembrane region" description="Helical" evidence="7">
    <location>
        <begin position="49"/>
        <end position="72"/>
    </location>
</feature>
<feature type="transmembrane region" description="Helical" evidence="7">
    <location>
        <begin position="373"/>
        <end position="395"/>
    </location>
</feature>
<dbReference type="AlphaFoldDB" id="A0AA37UGU9"/>
<keyword evidence="6 7" id="KW-0472">Membrane</keyword>
<dbReference type="GO" id="GO:0005886">
    <property type="term" value="C:plasma membrane"/>
    <property type="evidence" value="ECO:0007669"/>
    <property type="project" value="UniProtKB-SubCell"/>
</dbReference>
<name>A0AA37UGU9_9MICO</name>
<feature type="transmembrane region" description="Helical" evidence="7">
    <location>
        <begin position="345"/>
        <end position="367"/>
    </location>
</feature>
<keyword evidence="3" id="KW-1003">Cell membrane</keyword>
<keyword evidence="5 7" id="KW-1133">Transmembrane helix</keyword>
<dbReference type="PROSITE" id="PS50850">
    <property type="entry name" value="MFS"/>
    <property type="match status" value="1"/>
</dbReference>
<dbReference type="RefSeq" id="WP_284249036.1">
    <property type="nucleotide sequence ID" value="NZ_BSUM01000001.1"/>
</dbReference>
<evidence type="ECO:0000313" key="9">
    <source>
        <dbReference type="EMBL" id="GMA30408.1"/>
    </source>
</evidence>
<sequence length="426" mass="45247">MSTTFASLRHPAYRIWFAGALVANIGTWMQRVAQDWVVLTELSDHSGVAVGVVTALQFLPALLISPYAGLLADRLPRRAMLMATQGAMGVLAAALGVMILTDVVELWHVYVFALLLGVASAMDAPVRQTFVAELVPADGLPNAVGLNSASFNAARLIGPAVAGFAIAAIGAGWVFVANAITFAFTIGALLLIRDRDRYPLAHAPRGKGQLREGVDYVRRRTDIVLILVVLGVVGALGLNFQLTSAVMATTIFDKGSGEYGLLGSILAIGSLAGSLLAARRTRPRVRLVLLAALGFGVASGLMAMAPTYELYALAAIPTGFCTLTMLTAANAYVQMSTAPEMRGRVMSLYLMVFLGTTPLGSPLVGWVAEAWGARWSVGIGSIASILIALAAMWWARKAWHVELRYVRGPRRRVMVLSDADRVAEAA</sequence>
<feature type="transmembrane region" description="Helical" evidence="7">
    <location>
        <begin position="12"/>
        <end position="29"/>
    </location>
</feature>
<proteinExistence type="predicted"/>
<accession>A0AA37UGU9</accession>
<keyword evidence="2" id="KW-0813">Transport</keyword>
<organism evidence="9 10">
    <name type="scientific">Litorihabitans aurantiacus</name>
    <dbReference type="NCBI Taxonomy" id="1930061"/>
    <lineage>
        <taxon>Bacteria</taxon>
        <taxon>Bacillati</taxon>
        <taxon>Actinomycetota</taxon>
        <taxon>Actinomycetes</taxon>
        <taxon>Micrococcales</taxon>
        <taxon>Beutenbergiaceae</taxon>
        <taxon>Litorihabitans</taxon>
    </lineage>
</organism>
<dbReference type="InterPro" id="IPR020846">
    <property type="entry name" value="MFS_dom"/>
</dbReference>
<protein>
    <submittedName>
        <fullName evidence="9">MFS transporter</fullName>
    </submittedName>
</protein>
<dbReference type="GO" id="GO:0022857">
    <property type="term" value="F:transmembrane transporter activity"/>
    <property type="evidence" value="ECO:0007669"/>
    <property type="project" value="InterPro"/>
</dbReference>
<dbReference type="CDD" id="cd06173">
    <property type="entry name" value="MFS_MefA_like"/>
    <property type="match status" value="1"/>
</dbReference>
<feature type="transmembrane region" description="Helical" evidence="7">
    <location>
        <begin position="223"/>
        <end position="247"/>
    </location>
</feature>
<comment type="caution">
    <text evidence="9">The sequence shown here is derived from an EMBL/GenBank/DDBJ whole genome shotgun (WGS) entry which is preliminary data.</text>
</comment>
<keyword evidence="4 7" id="KW-0812">Transmembrane</keyword>
<feature type="domain" description="Major facilitator superfamily (MFS) profile" evidence="8">
    <location>
        <begin position="1"/>
        <end position="399"/>
    </location>
</feature>
<feature type="transmembrane region" description="Helical" evidence="7">
    <location>
        <begin position="173"/>
        <end position="192"/>
    </location>
</feature>
<feature type="transmembrane region" description="Helical" evidence="7">
    <location>
        <begin position="259"/>
        <end position="278"/>
    </location>
</feature>
<evidence type="ECO:0000256" key="4">
    <source>
        <dbReference type="ARBA" id="ARBA00022692"/>
    </source>
</evidence>
<dbReference type="Gene3D" id="1.20.1250.20">
    <property type="entry name" value="MFS general substrate transporter like domains"/>
    <property type="match status" value="1"/>
</dbReference>
<dbReference type="InterPro" id="IPR036259">
    <property type="entry name" value="MFS_trans_sf"/>
</dbReference>
<feature type="transmembrane region" description="Helical" evidence="7">
    <location>
        <begin position="285"/>
        <end position="305"/>
    </location>
</feature>
<evidence type="ECO:0000256" key="7">
    <source>
        <dbReference type="SAM" id="Phobius"/>
    </source>
</evidence>
<dbReference type="SUPFAM" id="SSF103473">
    <property type="entry name" value="MFS general substrate transporter"/>
    <property type="match status" value="1"/>
</dbReference>
<dbReference type="Proteomes" id="UP001157161">
    <property type="component" value="Unassembled WGS sequence"/>
</dbReference>
<gene>
    <name evidence="9" type="ORF">GCM10025875_04000</name>
</gene>
<comment type="subcellular location">
    <subcellularLocation>
        <location evidence="1">Cell membrane</location>
        <topology evidence="1">Multi-pass membrane protein</topology>
    </subcellularLocation>
</comment>
<evidence type="ECO:0000256" key="6">
    <source>
        <dbReference type="ARBA" id="ARBA00023136"/>
    </source>
</evidence>